<evidence type="ECO:0000313" key="2">
    <source>
        <dbReference type="WBParaSite" id="PS1159_v2.g21481.t1"/>
    </source>
</evidence>
<proteinExistence type="predicted"/>
<dbReference type="WBParaSite" id="PS1159_v2.g21481.t1">
    <property type="protein sequence ID" value="PS1159_v2.g21481.t1"/>
    <property type="gene ID" value="PS1159_v2.g21481"/>
</dbReference>
<name>A0AC35FW22_9BILA</name>
<sequence>MLPTVSSSSNKFRPIPKLPEISCDQGCEDEDEEEEDNSIEEEENPVEKHRRQHRQCDGFESDEDIEILLRKTKFLRHSKSAHADLALPTNHKKKTNLLNGYGIKEEKENSSSDSDEEFYVHQSLLPFRKSKSSTVGFEGIEAKTVEIKNLGTFKASKVLEVIEKQTAEMLKSQEPEVATFISNTIDYWPPPEDDGEDSELHEAISRRISKAKKSIISENESHGFPLIPFGRTASVDSDGIISVGAWSAPAQVASDSGGENSEDEIIGGQKMRSWSATERPCTNENEEERFCTRKGISLSCERSHHCIYDEIVDELWKGHLSCDDLTEPEIIYDETSDSPRHIDYNQNPFSCIQEIEEYNCSPGLNINLQTPSSFTPSPVMPGSKSDSALKFYACDRPKTPLCGEPNPSNSTQEIYDPWHADAIDEAQQQPGPIRSRSCHDTFESTDEEALMLRHCQMCPSPDCKQIIAKQKFSVRDNNQDEEDDEEEIDGEDCDNRSFTVYDDEIPMADDPTIDSPLNAYLVKKFILSRSSPPMASEDDLSDVEMTEIGSDDEESSAIDLPPKHDLRYNLSSIVKRSSTTSAMLHQPNRSRSSSSSTFNNGMFHKNDAIPKKEDEPIYANLPQFFNKNEIKPG</sequence>
<reference evidence="2" key="1">
    <citation type="submission" date="2022-11" db="UniProtKB">
        <authorList>
            <consortium name="WormBaseParasite"/>
        </authorList>
    </citation>
    <scope>IDENTIFICATION</scope>
</reference>
<protein>
    <submittedName>
        <fullName evidence="2">Uncharacterized protein</fullName>
    </submittedName>
</protein>
<accession>A0AC35FW22</accession>
<evidence type="ECO:0000313" key="1">
    <source>
        <dbReference type="Proteomes" id="UP000887580"/>
    </source>
</evidence>
<dbReference type="Proteomes" id="UP000887580">
    <property type="component" value="Unplaced"/>
</dbReference>
<organism evidence="1 2">
    <name type="scientific">Panagrolaimus sp. PS1159</name>
    <dbReference type="NCBI Taxonomy" id="55785"/>
    <lineage>
        <taxon>Eukaryota</taxon>
        <taxon>Metazoa</taxon>
        <taxon>Ecdysozoa</taxon>
        <taxon>Nematoda</taxon>
        <taxon>Chromadorea</taxon>
        <taxon>Rhabditida</taxon>
        <taxon>Tylenchina</taxon>
        <taxon>Panagrolaimomorpha</taxon>
        <taxon>Panagrolaimoidea</taxon>
        <taxon>Panagrolaimidae</taxon>
        <taxon>Panagrolaimus</taxon>
    </lineage>
</organism>